<dbReference type="Pfam" id="PF18998">
    <property type="entry name" value="Flg_new_2"/>
    <property type="match status" value="1"/>
</dbReference>
<gene>
    <name evidence="4" type="ORF">HMPREF1536_01163</name>
</gene>
<dbReference type="STRING" id="1203610.HMPREF1536_01163"/>
<evidence type="ECO:0000256" key="1">
    <source>
        <dbReference type="SAM" id="SignalP"/>
    </source>
</evidence>
<evidence type="ECO:0000313" key="4">
    <source>
        <dbReference type="EMBL" id="KKB58288.1"/>
    </source>
</evidence>
<name>A0A0F5JKH5_9BACT</name>
<accession>A0A0F5JKH5</accession>
<evidence type="ECO:0000259" key="2">
    <source>
        <dbReference type="Pfam" id="PF18998"/>
    </source>
</evidence>
<dbReference type="HOGENOM" id="CLU_011928_0_0_10"/>
<reference evidence="4 5" key="1">
    <citation type="submission" date="2013-04" db="EMBL/GenBank/DDBJ databases">
        <title>The Genome Sequence of Parabacteroides gordonii DSM 23371.</title>
        <authorList>
            <consortium name="The Broad Institute Genomics Platform"/>
            <person name="Earl A."/>
            <person name="Ward D."/>
            <person name="Feldgarden M."/>
            <person name="Gevers D."/>
            <person name="Martens E."/>
            <person name="Sakamoto M."/>
            <person name="Benno Y."/>
            <person name="Suzuki N."/>
            <person name="Matsunaga N."/>
            <person name="Koshihara K."/>
            <person name="Seki M."/>
            <person name="Komiya H."/>
            <person name="Walker B."/>
            <person name="Young S."/>
            <person name="Zeng Q."/>
            <person name="Gargeya S."/>
            <person name="Fitzgerald M."/>
            <person name="Haas B."/>
            <person name="Abouelleil A."/>
            <person name="Allen A.W."/>
            <person name="Alvarado L."/>
            <person name="Arachchi H.M."/>
            <person name="Berlin A.M."/>
            <person name="Chapman S.B."/>
            <person name="Gainer-Dewar J."/>
            <person name="Goldberg J."/>
            <person name="Griggs A."/>
            <person name="Gujja S."/>
            <person name="Hansen M."/>
            <person name="Howarth C."/>
            <person name="Imamovic A."/>
            <person name="Ireland A."/>
            <person name="Larimer J."/>
            <person name="McCowan C."/>
            <person name="Murphy C."/>
            <person name="Pearson M."/>
            <person name="Poon T.W."/>
            <person name="Priest M."/>
            <person name="Roberts A."/>
            <person name="Saif S."/>
            <person name="Shea T."/>
            <person name="Sisk P."/>
            <person name="Sykes S."/>
            <person name="Wortman J."/>
            <person name="Nusbaum C."/>
            <person name="Birren B."/>
        </authorList>
    </citation>
    <scope>NUCLEOTIDE SEQUENCE [LARGE SCALE GENOMIC DNA]</scope>
    <source>
        <strain evidence="4 5">MS-1</strain>
    </source>
</reference>
<dbReference type="Pfam" id="PF19910">
    <property type="entry name" value="DUF6383"/>
    <property type="match status" value="1"/>
</dbReference>
<keyword evidence="5" id="KW-1185">Reference proteome</keyword>
<feature type="domain" description="Bacterial repeat" evidence="2">
    <location>
        <begin position="674"/>
        <end position="742"/>
    </location>
</feature>
<dbReference type="InterPro" id="IPR044060">
    <property type="entry name" value="Bacterial_rp_domain"/>
</dbReference>
<evidence type="ECO:0000259" key="3">
    <source>
        <dbReference type="Pfam" id="PF19910"/>
    </source>
</evidence>
<dbReference type="PATRIC" id="fig|1203610.3.peg.1184"/>
<dbReference type="EMBL" id="AQHW01000009">
    <property type="protein sequence ID" value="KKB58288.1"/>
    <property type="molecule type" value="Genomic_DNA"/>
</dbReference>
<protein>
    <submittedName>
        <fullName evidence="4">Por secretion system C-terminal sorting domain-containing protein</fullName>
    </submittedName>
</protein>
<proteinExistence type="predicted"/>
<feature type="signal peptide" evidence="1">
    <location>
        <begin position="1"/>
        <end position="23"/>
    </location>
</feature>
<feature type="chain" id="PRO_5002489592" evidence="1">
    <location>
        <begin position="24"/>
        <end position="919"/>
    </location>
</feature>
<evidence type="ECO:0000313" key="5">
    <source>
        <dbReference type="Proteomes" id="UP000033035"/>
    </source>
</evidence>
<comment type="caution">
    <text evidence="4">The sequence shown here is derived from an EMBL/GenBank/DDBJ whole genome shotgun (WGS) entry which is preliminary data.</text>
</comment>
<organism evidence="4 5">
    <name type="scientific">Parabacteroides gordonii MS-1 = DSM 23371</name>
    <dbReference type="NCBI Taxonomy" id="1203610"/>
    <lineage>
        <taxon>Bacteria</taxon>
        <taxon>Pseudomonadati</taxon>
        <taxon>Bacteroidota</taxon>
        <taxon>Bacteroidia</taxon>
        <taxon>Bacteroidales</taxon>
        <taxon>Tannerellaceae</taxon>
        <taxon>Parabacteroides</taxon>
    </lineage>
</organism>
<feature type="domain" description="DUF6383" evidence="3">
    <location>
        <begin position="847"/>
        <end position="918"/>
    </location>
</feature>
<keyword evidence="1" id="KW-0732">Signal</keyword>
<dbReference type="InterPro" id="IPR045963">
    <property type="entry name" value="DUF6383"/>
</dbReference>
<dbReference type="Proteomes" id="UP000033035">
    <property type="component" value="Unassembled WGS sequence"/>
</dbReference>
<dbReference type="AlphaFoldDB" id="A0A0F5JKH5"/>
<sequence length="919" mass="96286">MVCRCLLIAVACCMLPVTGWGQADVWDGSIANGFSGGDGNEATPYLISSGAELAYLAKGVNENSLNTTRKHFKLTNDIDLNDKAWTPIGASNSFQGNFDGDNHTISNLYISKETAHYYAGLFGHCTFYSDGTIKNLGISIGKAGISGTYVGGLAGNIDSSGSLTITIKNCFVTGSLIDSKYTSDDALAGGLIGWISILNTTINITNCYTCINTVTARTDYGAAHAAAGGIIGRQYNGTLNLTNCFSLCKNISAYAPNSNSPQAGNLVALESGGSIIYTNCFSSPLTAITTDAGPGPKTTYLIVPGGNDKNGILLTQDNFNDSPGNALADWGTAGWYLNGDNLPTLINGAESPAKDEFIWTGDGSQGSPYQVKNENLLKMITSSSYQNKYFIMMNSFELTSDWTPLKDFAGVFDGNGYIISGLKIPQSKSAEAAGLFANLKSGAKVSNLGVMIKDEVIAEGGSAESGGIAGKCESGATIENSFVTGGQITGLSAGCITGSNAGTITNCYATTEIAGATNASIGGISGSNTGTIQNSYAIGKIAETDASNKAGGISGTNTGTIENCLALNKEGISGTTGQGRITGENTGILTNNYATLFIPGTWTNEGADQTDGAVWEGNMYPFPATRSTTVWNMTTDPTLLPRLQAFIDKGTQQPADNLKKATYQTFKVTLTQPTANGTITATYTGGSLVDGENSHIPSNTVLTLTATPAAGFQLKTFTADDAPIDNTHTVIANVTLSATFESTSTPPVTPDPDPVPDPSPTVYYTVTLPVVEGATTDPVAGEYEVEAWGSFRFYLTLDKEYDQSEPVITTDRGETITPRSSDGAYIVKYVRNDVEIFIDGIVKNPDPVGNEVVATDAVKVWAAKGNLHISTVTGQTARVYNLAGSLVKQAEIPAGDTLWPLPSGIYIVQIADTRYKVIL</sequence>
<dbReference type="Gene3D" id="2.160.20.110">
    <property type="match status" value="2"/>
</dbReference>